<dbReference type="InterPro" id="IPR029033">
    <property type="entry name" value="His_PPase_superfam"/>
</dbReference>
<dbReference type="InterPro" id="IPR050645">
    <property type="entry name" value="Histidine_acid_phosphatase"/>
</dbReference>
<dbReference type="CDD" id="cd07061">
    <property type="entry name" value="HP_HAP_like"/>
    <property type="match status" value="1"/>
</dbReference>
<gene>
    <name evidence="8" type="ORF">g.2124</name>
    <name evidence="7" type="ORF">g.2125</name>
</gene>
<name>A0A1B6DG68_9HEMI</name>
<evidence type="ECO:0000256" key="4">
    <source>
        <dbReference type="ARBA" id="ARBA00040357"/>
    </source>
</evidence>
<evidence type="ECO:0000313" key="8">
    <source>
        <dbReference type="EMBL" id="JAS24676.1"/>
    </source>
</evidence>
<accession>A0A1B6DG68</accession>
<keyword evidence="6" id="KW-0732">Signal</keyword>
<feature type="non-terminal residue" evidence="8">
    <location>
        <position position="1"/>
    </location>
</feature>
<feature type="chain" id="PRO_5008581251" description="2-phosphoxylose phosphatase 1" evidence="6">
    <location>
        <begin position="19"/>
        <end position="371"/>
    </location>
</feature>
<dbReference type="EMBL" id="GEDC01015557">
    <property type="protein sequence ID" value="JAS21741.1"/>
    <property type="molecule type" value="Transcribed_RNA"/>
</dbReference>
<organism evidence="8">
    <name type="scientific">Clastoptera arizonana</name>
    <name type="common">Arizona spittle bug</name>
    <dbReference type="NCBI Taxonomy" id="38151"/>
    <lineage>
        <taxon>Eukaryota</taxon>
        <taxon>Metazoa</taxon>
        <taxon>Ecdysozoa</taxon>
        <taxon>Arthropoda</taxon>
        <taxon>Hexapoda</taxon>
        <taxon>Insecta</taxon>
        <taxon>Pterygota</taxon>
        <taxon>Neoptera</taxon>
        <taxon>Paraneoptera</taxon>
        <taxon>Hemiptera</taxon>
        <taxon>Auchenorrhyncha</taxon>
        <taxon>Cercopoidea</taxon>
        <taxon>Clastopteridae</taxon>
        <taxon>Clastoptera</taxon>
    </lineage>
</organism>
<dbReference type="GO" id="GO:0016791">
    <property type="term" value="F:phosphatase activity"/>
    <property type="evidence" value="ECO:0007669"/>
    <property type="project" value="UniProtKB-ARBA"/>
</dbReference>
<feature type="signal peptide" evidence="6">
    <location>
        <begin position="1"/>
        <end position="18"/>
    </location>
</feature>
<evidence type="ECO:0000256" key="3">
    <source>
        <dbReference type="ARBA" id="ARBA00036311"/>
    </source>
</evidence>
<evidence type="ECO:0000256" key="1">
    <source>
        <dbReference type="ARBA" id="ARBA00005375"/>
    </source>
</evidence>
<protein>
    <recommendedName>
        <fullName evidence="4">2-phosphoxylose phosphatase 1</fullName>
    </recommendedName>
    <alternativeName>
        <fullName evidence="5">Acid phosphatase-like protein 2</fullName>
    </alternativeName>
</protein>
<evidence type="ECO:0000313" key="7">
    <source>
        <dbReference type="EMBL" id="JAS21741.1"/>
    </source>
</evidence>
<dbReference type="AlphaFoldDB" id="A0A1B6DG68"/>
<dbReference type="Gene3D" id="3.40.50.1240">
    <property type="entry name" value="Phosphoglycerate mutase-like"/>
    <property type="match status" value="1"/>
</dbReference>
<comment type="catalytic activity">
    <reaction evidence="3">
        <text>3-O-[beta-D-GlcA-(1-&gt;3)-beta-D-Gal-(1-&gt;3)-beta-D-Gal-(1-&gt;4)-beta-D-2-O-P-Xyl]-L-seryl-[protein] + H2O = 3-O-(beta-D-GlcA-(1-&gt;3)-beta-D-Gal-(1-&gt;3)-beta-D-Gal-(1-&gt;4)-beta-D-Xyl)-L-seryl-[protein] + phosphate</text>
        <dbReference type="Rhea" id="RHEA:56512"/>
        <dbReference type="Rhea" id="RHEA-COMP:12573"/>
        <dbReference type="Rhea" id="RHEA-COMP:14559"/>
        <dbReference type="ChEBI" id="CHEBI:15377"/>
        <dbReference type="ChEBI" id="CHEBI:43474"/>
        <dbReference type="ChEBI" id="CHEBI:132093"/>
        <dbReference type="ChEBI" id="CHEBI:140495"/>
    </reaction>
</comment>
<dbReference type="PANTHER" id="PTHR11567">
    <property type="entry name" value="ACID PHOSPHATASE-RELATED"/>
    <property type="match status" value="1"/>
</dbReference>
<dbReference type="PANTHER" id="PTHR11567:SF110">
    <property type="entry name" value="2-PHOSPHOXYLOSE PHOSPHATASE 1"/>
    <property type="match status" value="1"/>
</dbReference>
<evidence type="ECO:0000256" key="2">
    <source>
        <dbReference type="ARBA" id="ARBA00022801"/>
    </source>
</evidence>
<evidence type="ECO:0000256" key="5">
    <source>
        <dbReference type="ARBA" id="ARBA00041499"/>
    </source>
</evidence>
<dbReference type="Pfam" id="PF00328">
    <property type="entry name" value="His_Phos_2"/>
    <property type="match status" value="1"/>
</dbReference>
<evidence type="ECO:0000256" key="6">
    <source>
        <dbReference type="SAM" id="SignalP"/>
    </source>
</evidence>
<dbReference type="EMBL" id="GEDC01012622">
    <property type="protein sequence ID" value="JAS24676.1"/>
    <property type="molecule type" value="Transcribed_RNA"/>
</dbReference>
<proteinExistence type="inferred from homology"/>
<sequence length="371" mass="42970">EKVGKWLLVFLGVKTLHGMPVRQAEPTIKLAIGVFRHGIRSPYPFSYPNDPYKDQYDKYFPEGPAQLTKAGKNLMHKVGLHFRDRYHNLLGESFTGDNIYFQSTYMDRTMMSAQIFAQSLYPPKDCQVWREKESWHPIPVWTDYGRVDKVALYLEALLCPKYTRIAEDVMKKLSQNELQEIYEPLSRCTGRTLNCTDHIFYIWDNLLYQDLNGLPLPNWANDFYPMKLRKINNRILNNWVNGTPEMLVFSSGTLFHYIKSLLIDKVNNTLRPDRKVFLHGGHDTTLVALLAGIGNTEEIESSPGATMVFELHEVQGQHIVKVLYLDIILTGPDFHEISIPKCKYPCTLDSFLNTIQSVDNKQWKRMCIESN</sequence>
<dbReference type="SUPFAM" id="SSF53254">
    <property type="entry name" value="Phosphoglycerate mutase-like"/>
    <property type="match status" value="1"/>
</dbReference>
<keyword evidence="2" id="KW-0378">Hydrolase</keyword>
<reference evidence="8" key="1">
    <citation type="submission" date="2015-12" db="EMBL/GenBank/DDBJ databases">
        <title>De novo transcriptome assembly of four potential Pierce s Disease insect vectors from Arizona vineyards.</title>
        <authorList>
            <person name="Tassone E.E."/>
        </authorList>
    </citation>
    <scope>NUCLEOTIDE SEQUENCE</scope>
</reference>
<dbReference type="InterPro" id="IPR000560">
    <property type="entry name" value="His_Pase_clade-2"/>
</dbReference>
<comment type="similarity">
    <text evidence="1">Belongs to the histidine acid phosphatase family.</text>
</comment>